<reference evidence="1 2" key="1">
    <citation type="submission" date="2016-08" db="EMBL/GenBank/DDBJ databases">
        <title>Genome sequence of Clavibacter michiganensis subsp. michiganensis strain CASJ007.</title>
        <authorList>
            <person name="Thapa S.P."/>
            <person name="Coaker G."/>
        </authorList>
    </citation>
    <scope>NUCLEOTIDE SEQUENCE [LARGE SCALE GENOMIC DNA]</scope>
    <source>
        <strain evidence="1">CASJ007</strain>
    </source>
</reference>
<dbReference type="Proteomes" id="UP000195062">
    <property type="component" value="Unassembled WGS sequence"/>
</dbReference>
<dbReference type="AlphaFoldDB" id="A0A251XFB3"/>
<evidence type="ECO:0000313" key="1">
    <source>
        <dbReference type="EMBL" id="OUE01258.1"/>
    </source>
</evidence>
<keyword evidence="2" id="KW-1185">Reference proteome</keyword>
<comment type="caution">
    <text evidence="1">The sequence shown here is derived from an EMBL/GenBank/DDBJ whole genome shotgun (WGS) entry which is preliminary data.</text>
</comment>
<proteinExistence type="predicted"/>
<accession>A0A251XFB3</accession>
<organism evidence="1 2">
    <name type="scientific">Clavibacter michiganensis subsp. michiganensis</name>
    <dbReference type="NCBI Taxonomy" id="33013"/>
    <lineage>
        <taxon>Bacteria</taxon>
        <taxon>Bacillati</taxon>
        <taxon>Actinomycetota</taxon>
        <taxon>Actinomycetes</taxon>
        <taxon>Micrococcales</taxon>
        <taxon>Microbacteriaceae</taxon>
        <taxon>Clavibacter</taxon>
    </lineage>
</organism>
<gene>
    <name evidence="1" type="ORF">CMMCAS07_13195</name>
</gene>
<evidence type="ECO:0000313" key="2">
    <source>
        <dbReference type="Proteomes" id="UP000195062"/>
    </source>
</evidence>
<sequence length="41" mass="4179">MGVGLVASGCTTWLVSAPWSSMAMRVYGLLPTHASTSVVGP</sequence>
<name>A0A251XFB3_CLAMM</name>
<protein>
    <submittedName>
        <fullName evidence="1">Uncharacterized protein</fullName>
    </submittedName>
</protein>
<dbReference type="EMBL" id="MDHH01000003">
    <property type="protein sequence ID" value="OUE01258.1"/>
    <property type="molecule type" value="Genomic_DNA"/>
</dbReference>